<gene>
    <name evidence="1" type="ORF">FDK22_03315</name>
</gene>
<dbReference type="AlphaFoldDB" id="A0A5R8Y5X1"/>
<dbReference type="EMBL" id="VANU01000001">
    <property type="protein sequence ID" value="TLP41063.1"/>
    <property type="molecule type" value="Genomic_DNA"/>
</dbReference>
<keyword evidence="2" id="KW-1185">Reference proteome</keyword>
<organism evidence="1 2">
    <name type="scientific">Arcobacter arenosus</name>
    <dbReference type="NCBI Taxonomy" id="2576037"/>
    <lineage>
        <taxon>Bacteria</taxon>
        <taxon>Pseudomonadati</taxon>
        <taxon>Campylobacterota</taxon>
        <taxon>Epsilonproteobacteria</taxon>
        <taxon>Campylobacterales</taxon>
        <taxon>Arcobacteraceae</taxon>
        <taxon>Arcobacter</taxon>
    </lineage>
</organism>
<evidence type="ECO:0000313" key="2">
    <source>
        <dbReference type="Proteomes" id="UP000308901"/>
    </source>
</evidence>
<comment type="caution">
    <text evidence="1">The sequence shown here is derived from an EMBL/GenBank/DDBJ whole genome shotgun (WGS) entry which is preliminary data.</text>
</comment>
<reference evidence="1 2" key="1">
    <citation type="submission" date="2019-05" db="EMBL/GenBank/DDBJ databases">
        <title>Arcobacter sp. nov., isolated from sea sediment.</title>
        <authorList>
            <person name="Kim W."/>
        </authorList>
    </citation>
    <scope>NUCLEOTIDE SEQUENCE [LARGE SCALE GENOMIC DNA]</scope>
    <source>
        <strain evidence="1 2">CAU 1517</strain>
    </source>
</reference>
<dbReference type="Proteomes" id="UP000308901">
    <property type="component" value="Unassembled WGS sequence"/>
</dbReference>
<evidence type="ECO:0000313" key="1">
    <source>
        <dbReference type="EMBL" id="TLP41063.1"/>
    </source>
</evidence>
<accession>A0A5R8Y5X1</accession>
<protein>
    <submittedName>
        <fullName evidence="1">Uncharacterized protein</fullName>
    </submittedName>
</protein>
<sequence length="129" mass="14908">MEQVLTENDKVRNILRLQNITSENINIEMIKELVEILNKHLKESGIYHGTATIDRLRNAKFITMSTEDWEGREAVSFNSDGFIGFCGWADSKNSKPILNAVTEWALNHREKQFNLHVAKNYSELDLLED</sequence>
<name>A0A5R8Y5X1_9BACT</name>
<dbReference type="OrthoDB" id="2900194at2"/>
<proteinExistence type="predicted"/>
<dbReference type="RefSeq" id="WP_138151465.1">
    <property type="nucleotide sequence ID" value="NZ_VANU01000001.1"/>
</dbReference>